<proteinExistence type="predicted"/>
<dbReference type="EMBL" id="MVIE01000047">
    <property type="protein sequence ID" value="ORB34221.1"/>
    <property type="molecule type" value="Genomic_DNA"/>
</dbReference>
<dbReference type="Gene3D" id="1.10.10.2390">
    <property type="match status" value="1"/>
</dbReference>
<evidence type="ECO:0000313" key="2">
    <source>
        <dbReference type="Proteomes" id="UP000192513"/>
    </source>
</evidence>
<dbReference type="STRING" id="590652.BST39_24695"/>
<dbReference type="InterPro" id="IPR021784">
    <property type="entry name" value="DUF3349"/>
</dbReference>
<dbReference type="Pfam" id="PF11829">
    <property type="entry name" value="DUF3349"/>
    <property type="match status" value="1"/>
</dbReference>
<gene>
    <name evidence="1" type="ORF">BST39_24695</name>
</gene>
<keyword evidence="2" id="KW-1185">Reference proteome</keyword>
<accession>A0A1X0I406</accession>
<comment type="caution">
    <text evidence="1">The sequence shown here is derived from an EMBL/GenBank/DDBJ whole genome shotgun (WGS) entry which is preliminary data.</text>
</comment>
<dbReference type="RefSeq" id="WP_232078490.1">
    <property type="nucleotide sequence ID" value="NZ_AP022619.1"/>
</dbReference>
<dbReference type="Gene3D" id="6.10.140.2080">
    <property type="match status" value="1"/>
</dbReference>
<protein>
    <recommendedName>
        <fullName evidence="3">Endonuclease</fullName>
    </recommendedName>
</protein>
<dbReference type="AlphaFoldDB" id="A0A1X0I406"/>
<organism evidence="1 2">
    <name type="scientific">Mycobacterium paraseoulense</name>
    <dbReference type="NCBI Taxonomy" id="590652"/>
    <lineage>
        <taxon>Bacteria</taxon>
        <taxon>Bacillati</taxon>
        <taxon>Actinomycetota</taxon>
        <taxon>Actinomycetes</taxon>
        <taxon>Mycobacteriales</taxon>
        <taxon>Mycobacteriaceae</taxon>
        <taxon>Mycobacterium</taxon>
    </lineage>
</organism>
<dbReference type="Proteomes" id="UP000192513">
    <property type="component" value="Unassembled WGS sequence"/>
</dbReference>
<reference evidence="1 2" key="1">
    <citation type="submission" date="2017-02" db="EMBL/GenBank/DDBJ databases">
        <title>The new phylogeny of genus Mycobacterium.</title>
        <authorList>
            <person name="Tortoli E."/>
            <person name="Trovato A."/>
            <person name="Cirillo D.M."/>
        </authorList>
    </citation>
    <scope>NUCLEOTIDE SEQUENCE [LARGE SCALE GENOMIC DNA]</scope>
    <source>
        <strain evidence="1 2">DSM 45000</strain>
    </source>
</reference>
<name>A0A1X0I406_9MYCO</name>
<sequence length="144" mass="15660">MTTTASSEKDHRHHFLRSVIQWLQVGYPGGVPGPDRVPLMALLRSTPLTEDQIREVVREITKDGSPALADHVIDRDEIAEFISDMTQFDAGKENIIRVAATLAAAGWPLAGIDVSEVVPDDEHAEAAEVIARDRVPEAPSEVAS</sequence>
<evidence type="ECO:0008006" key="3">
    <source>
        <dbReference type="Google" id="ProtNLM"/>
    </source>
</evidence>
<evidence type="ECO:0000313" key="1">
    <source>
        <dbReference type="EMBL" id="ORB34221.1"/>
    </source>
</evidence>